<evidence type="ECO:0000313" key="1">
    <source>
        <dbReference type="EMBL" id="EMA57526.1"/>
    </source>
</evidence>
<organism evidence="1 2">
    <name type="scientific">Halorubrum distributum JCM 13561</name>
    <dbReference type="NCBI Taxonomy" id="1227483"/>
    <lineage>
        <taxon>Archaea</taxon>
        <taxon>Methanobacteriati</taxon>
        <taxon>Methanobacteriota</taxon>
        <taxon>Stenosarchaea group</taxon>
        <taxon>Halobacteria</taxon>
        <taxon>Halobacteriales</taxon>
        <taxon>Haloferacaceae</taxon>
        <taxon>Halorubrum</taxon>
        <taxon>Halorubrum distributum group</taxon>
    </lineage>
</organism>
<evidence type="ECO:0000313" key="2">
    <source>
        <dbReference type="Proteomes" id="UP000011581"/>
    </source>
</evidence>
<protein>
    <submittedName>
        <fullName evidence="1">Uncharacterized protein</fullName>
    </submittedName>
</protein>
<sequence length="70" mass="7662">MRLDVLSNRSVVRGDRVAVTADFRVIDDGVVVSNGGSDTVGLTTGALPEFFDVEAEDSKRVVEFLFEDDR</sequence>
<dbReference type="EMBL" id="AOJF01000057">
    <property type="protein sequence ID" value="EMA57526.1"/>
    <property type="molecule type" value="Genomic_DNA"/>
</dbReference>
<dbReference type="Proteomes" id="UP000011581">
    <property type="component" value="Unassembled WGS sequence"/>
</dbReference>
<accession>M0NI71</accession>
<proteinExistence type="predicted"/>
<gene>
    <name evidence="1" type="ORF">C470_14708</name>
</gene>
<comment type="caution">
    <text evidence="1">The sequence shown here is derived from an EMBL/GenBank/DDBJ whole genome shotgun (WGS) entry which is preliminary data.</text>
</comment>
<reference evidence="1 2" key="1">
    <citation type="journal article" date="2014" name="PLoS Genet.">
        <title>Phylogenetically driven sequencing of extremely halophilic archaea reveals strategies for static and dynamic osmo-response.</title>
        <authorList>
            <person name="Becker E.A."/>
            <person name="Seitzer P.M."/>
            <person name="Tritt A."/>
            <person name="Larsen D."/>
            <person name="Krusor M."/>
            <person name="Yao A.I."/>
            <person name="Wu D."/>
            <person name="Madern D."/>
            <person name="Eisen J.A."/>
            <person name="Darling A.E."/>
            <person name="Facciotti M.T."/>
        </authorList>
    </citation>
    <scope>NUCLEOTIDE SEQUENCE [LARGE SCALE GENOMIC DNA]</scope>
    <source>
        <strain evidence="1 2">JCM 13561</strain>
    </source>
</reference>
<name>M0NI71_9EURY</name>
<dbReference type="AlphaFoldDB" id="M0NI71"/>